<accession>A0A3B6SM06</accession>
<dbReference type="OrthoDB" id="716628at2759"/>
<dbReference type="Proteomes" id="UP000019116">
    <property type="component" value="Chromosome 7B"/>
</dbReference>
<name>A0A3B6SM06_WHEAT</name>
<evidence type="ECO:0000313" key="1">
    <source>
        <dbReference type="EnsemblPlants" id="TraesCS7B02G485700.1.cds1"/>
    </source>
</evidence>
<dbReference type="EnsemblPlants" id="TraesCS7B02G485700.1">
    <property type="protein sequence ID" value="TraesCS7B02G485700.1.cds1"/>
    <property type="gene ID" value="TraesCS7B02G485700"/>
</dbReference>
<dbReference type="Gramene" id="TraesCS7B02G485700.1">
    <property type="protein sequence ID" value="TraesCS7B02G485700.1.cds1"/>
    <property type="gene ID" value="TraesCS7B02G485700"/>
</dbReference>
<dbReference type="Gramene" id="TraesROB_scaffold_028354_01G000400.1">
    <property type="protein sequence ID" value="TraesROB_scaffold_028354_01G000400.1"/>
    <property type="gene ID" value="TraesROB_scaffold_028354_01G000400"/>
</dbReference>
<sequence>MGNFLPGRASMKDALDETMHLVDTKMVWHHVANGGCLQEFVIAMDVCNPDYMKQRHPQFYKKQQRKATPVDKDACVKATAALRECFAGNPVMFKHEYLHRMDEGLDQDRNPSPAQIKKEWASEYRWWTGMRRS</sequence>
<proteinExistence type="predicted"/>
<protein>
    <submittedName>
        <fullName evidence="1">Uncharacterized protein</fullName>
    </submittedName>
</protein>
<organism evidence="1">
    <name type="scientific">Triticum aestivum</name>
    <name type="common">Wheat</name>
    <dbReference type="NCBI Taxonomy" id="4565"/>
    <lineage>
        <taxon>Eukaryota</taxon>
        <taxon>Viridiplantae</taxon>
        <taxon>Streptophyta</taxon>
        <taxon>Embryophyta</taxon>
        <taxon>Tracheophyta</taxon>
        <taxon>Spermatophyta</taxon>
        <taxon>Magnoliopsida</taxon>
        <taxon>Liliopsida</taxon>
        <taxon>Poales</taxon>
        <taxon>Poaceae</taxon>
        <taxon>BOP clade</taxon>
        <taxon>Pooideae</taxon>
        <taxon>Triticodae</taxon>
        <taxon>Triticeae</taxon>
        <taxon>Triticinae</taxon>
        <taxon>Triticum</taxon>
    </lineage>
</organism>
<dbReference type="AlphaFoldDB" id="A0A3B6SM06"/>
<evidence type="ECO:0000313" key="2">
    <source>
        <dbReference type="Proteomes" id="UP000019116"/>
    </source>
</evidence>
<keyword evidence="2" id="KW-1185">Reference proteome</keyword>
<reference evidence="1" key="1">
    <citation type="submission" date="2018-08" db="EMBL/GenBank/DDBJ databases">
        <authorList>
            <person name="Rossello M."/>
        </authorList>
    </citation>
    <scope>NUCLEOTIDE SEQUENCE [LARGE SCALE GENOMIC DNA]</scope>
    <source>
        <strain evidence="1">cv. Chinese Spring</strain>
    </source>
</reference>
<dbReference type="Gramene" id="TraesCS7B03G1309800.1">
    <property type="protein sequence ID" value="TraesCS7B03G1309800.1.CDS1"/>
    <property type="gene ID" value="TraesCS7B03G1309800"/>
</dbReference>
<reference evidence="1" key="2">
    <citation type="submission" date="2018-10" db="UniProtKB">
        <authorList>
            <consortium name="EnsemblPlants"/>
        </authorList>
    </citation>
    <scope>IDENTIFICATION</scope>
</reference>